<feature type="transmembrane region" description="Helical" evidence="1">
    <location>
        <begin position="187"/>
        <end position="208"/>
    </location>
</feature>
<accession>A0A0F9BZI7</accession>
<evidence type="ECO:0000313" key="2">
    <source>
        <dbReference type="EMBL" id="KKK95784.1"/>
    </source>
</evidence>
<keyword evidence="1" id="KW-0472">Membrane</keyword>
<organism evidence="2">
    <name type="scientific">marine sediment metagenome</name>
    <dbReference type="NCBI Taxonomy" id="412755"/>
    <lineage>
        <taxon>unclassified sequences</taxon>
        <taxon>metagenomes</taxon>
        <taxon>ecological metagenomes</taxon>
    </lineage>
</organism>
<sequence length="219" mass="24296">TGNNLNFSVNSEYSGSYNVSIDGILIINNGTYSIGEVILIVCDGYNVGNHSVIISVNSMDGTEAYYETIFSVYSTSSTIITIHELNDYELNSTNNFLNFSISSKYPDYFNLWIDNISVSSGNFNSDIFILYSLDNITSILGNHTVYIWAMGLDGKEAEIQTMFTVYPNDSVEGTESSEKKSPNKQPVLPAVFISSLIVVPGTVIGFTYRFQKIKIKSRI</sequence>
<protein>
    <submittedName>
        <fullName evidence="2">Uncharacterized protein</fullName>
    </submittedName>
</protein>
<reference evidence="2" key="1">
    <citation type="journal article" date="2015" name="Nature">
        <title>Complex archaea that bridge the gap between prokaryotes and eukaryotes.</title>
        <authorList>
            <person name="Spang A."/>
            <person name="Saw J.H."/>
            <person name="Jorgensen S.L."/>
            <person name="Zaremba-Niedzwiedzka K."/>
            <person name="Martijn J."/>
            <person name="Lind A.E."/>
            <person name="van Eijk R."/>
            <person name="Schleper C."/>
            <person name="Guy L."/>
            <person name="Ettema T.J."/>
        </authorList>
    </citation>
    <scope>NUCLEOTIDE SEQUENCE</scope>
</reference>
<evidence type="ECO:0000256" key="1">
    <source>
        <dbReference type="SAM" id="Phobius"/>
    </source>
</evidence>
<keyword evidence="1" id="KW-0812">Transmembrane</keyword>
<comment type="caution">
    <text evidence="2">The sequence shown here is derived from an EMBL/GenBank/DDBJ whole genome shotgun (WGS) entry which is preliminary data.</text>
</comment>
<dbReference type="EMBL" id="LAZR01046758">
    <property type="protein sequence ID" value="KKK95784.1"/>
    <property type="molecule type" value="Genomic_DNA"/>
</dbReference>
<gene>
    <name evidence="2" type="ORF">LCGC14_2669310</name>
</gene>
<name>A0A0F9BZI7_9ZZZZ</name>
<feature type="non-terminal residue" evidence="2">
    <location>
        <position position="1"/>
    </location>
</feature>
<proteinExistence type="predicted"/>
<keyword evidence="1" id="KW-1133">Transmembrane helix</keyword>
<dbReference type="AlphaFoldDB" id="A0A0F9BZI7"/>